<evidence type="ECO:0000313" key="2">
    <source>
        <dbReference type="EMBL" id="WHI61195.1"/>
    </source>
</evidence>
<feature type="transmembrane region" description="Helical" evidence="1">
    <location>
        <begin position="431"/>
        <end position="448"/>
    </location>
</feature>
<dbReference type="Proteomes" id="UP001223261">
    <property type="component" value="Chromosome"/>
</dbReference>
<feature type="transmembrane region" description="Helical" evidence="1">
    <location>
        <begin position="148"/>
        <end position="167"/>
    </location>
</feature>
<dbReference type="PANTHER" id="PTHR38454:SF1">
    <property type="entry name" value="INTEGRAL MEMBRANE PROTEIN"/>
    <property type="match status" value="1"/>
</dbReference>
<organism evidence="2 3">
    <name type="scientific">Mammaliicoccus lentus</name>
    <name type="common">Staphylococcus lentus</name>
    <dbReference type="NCBI Taxonomy" id="42858"/>
    <lineage>
        <taxon>Bacteria</taxon>
        <taxon>Bacillati</taxon>
        <taxon>Bacillota</taxon>
        <taxon>Bacilli</taxon>
        <taxon>Bacillales</taxon>
        <taxon>Staphylococcaceae</taxon>
        <taxon>Mammaliicoccus</taxon>
    </lineage>
</organism>
<reference evidence="2" key="1">
    <citation type="journal article" date="2023" name="Antibiotics">
        <title>Prevalence and Molecular Characterization of Methicillin-Resistant Staphylococci (MRS) and Mammaliicocci (MRM) in Dromedary Camels from Algeria: First Detection of SCCmec-mecC Hybrid in Methicillin-Resistant Mammaliicoccus lentus.</title>
        <authorList>
            <person name="Belhout C."/>
            <person name="Boyen F."/>
            <person name="Vereecke N."/>
            <person name="Theuns S."/>
            <person name="Taibi N."/>
            <person name="Stegger M."/>
            <person name="de la Fe-Rodriguez P.Y."/>
            <person name="Bouayad L."/>
            <person name="Elgroud R."/>
            <person name="Butaye P."/>
        </authorList>
    </citation>
    <scope>NUCLEOTIDE SEQUENCE</scope>
    <source>
        <strain evidence="2">7048</strain>
    </source>
</reference>
<gene>
    <name evidence="2" type="ORF">PYH69_06075</name>
</gene>
<feature type="transmembrane region" description="Helical" evidence="1">
    <location>
        <begin position="249"/>
        <end position="269"/>
    </location>
</feature>
<feature type="transmembrane region" description="Helical" evidence="1">
    <location>
        <begin position="202"/>
        <end position="229"/>
    </location>
</feature>
<keyword evidence="1" id="KW-1133">Transmembrane helix</keyword>
<evidence type="ECO:0000256" key="1">
    <source>
        <dbReference type="SAM" id="Phobius"/>
    </source>
</evidence>
<evidence type="ECO:0000313" key="3">
    <source>
        <dbReference type="Proteomes" id="UP001223261"/>
    </source>
</evidence>
<feature type="transmembrane region" description="Helical" evidence="1">
    <location>
        <begin position="296"/>
        <end position="316"/>
    </location>
</feature>
<dbReference type="PANTHER" id="PTHR38454">
    <property type="entry name" value="INTEGRAL MEMBRANE PROTEIN-RELATED"/>
    <property type="match status" value="1"/>
</dbReference>
<dbReference type="RefSeq" id="WP_218688535.1">
    <property type="nucleotide sequence ID" value="NZ_CP118848.1"/>
</dbReference>
<feature type="transmembrane region" description="Helical" evidence="1">
    <location>
        <begin position="124"/>
        <end position="142"/>
    </location>
</feature>
<sequence>MIKRFKKFLHTKQSTIKFILLLGLLAILGHGYVIYRYFKDGVIFTGPNDGIEQMLPIQMFLYEHWTKGSFFYTTDLGLGGDMLTDFAYYFSTNILFIINVIVIWISSFIFNFDTERMLFWAQNAIVLSIIKSFLIMISVYFYTKKIGLNRLSSVVSAFLFAVSPIYFRFTVYWPFFSDVFILLPLLLLSIERFLKNKKIGMFILIVALTFINNFYFAYYQVLIGILYFIYRFTFKHKDDVVLKWQQFKVFFIASILGFGCSIMIFFHSARGFIGNNRATYQGEIPLLSDFTKHDNIFYDNYLIVVLFLTIQALLTFKLYKNYFYRMFSIFTILFIIASFIPFIDSVFNGFSAPQKRWHYLLTFFSSGLIAQYIYYFKSLSLKTYIFTCIPSFIVILSSYLITKDYVIWIWMLPVLFIIGLFVLIMKSYKTLIMIIYVFGVLLLSFLVSKEHSKNQIYHEDHERRANTFFIQASTFDSGLQRAHIDDIKQNTQSDERIAWRVLEQDNTPMYQQFKGMSLYSSIFDGQLYDYLFSKAKINLKNESLSRYSNMQNRSNLYSLWSTKYLMKKSYEKESPANFKVVSDDGKYQILKNKEMLPAVKVTNKYYNQKQLKTPLDEEHAMINGVITDSHSSDYSQIKNAPNLLNQTNITERNSKYKNNILTVPKNGDGLTITLPKEIAKKYKDMYLMLHLERKPPQSNFSIQINDYSNNRLFEDSKYRMLQDDLLYRVPVTSDGKIFIALTNGTYNLKLQGLYGEDYKTLKSANKKKNYSYKEENGAIDIDLNNHSGGMAVINIPYRNGMTATVDNKEVQVEKVNHIMTGVNVSKNSKHIKIQYKPPFFKTMIFVSIISIILSCLYTRKVNKS</sequence>
<dbReference type="Pfam" id="PF09586">
    <property type="entry name" value="YfhO"/>
    <property type="match status" value="1"/>
</dbReference>
<dbReference type="EMBL" id="CP118848">
    <property type="protein sequence ID" value="WHI61195.1"/>
    <property type="molecule type" value="Genomic_DNA"/>
</dbReference>
<feature type="transmembrane region" description="Helical" evidence="1">
    <location>
        <begin position="86"/>
        <end position="112"/>
    </location>
</feature>
<name>A0AAX3W8Y3_MAMLE</name>
<proteinExistence type="predicted"/>
<feature type="transmembrane region" description="Helical" evidence="1">
    <location>
        <begin position="407"/>
        <end position="424"/>
    </location>
</feature>
<feature type="transmembrane region" description="Helical" evidence="1">
    <location>
        <begin position="323"/>
        <end position="342"/>
    </location>
</feature>
<feature type="transmembrane region" description="Helical" evidence="1">
    <location>
        <begin position="383"/>
        <end position="401"/>
    </location>
</feature>
<feature type="transmembrane region" description="Helical" evidence="1">
    <location>
        <begin position="357"/>
        <end position="376"/>
    </location>
</feature>
<dbReference type="AlphaFoldDB" id="A0AAX3W8Y3"/>
<feature type="transmembrane region" description="Helical" evidence="1">
    <location>
        <begin position="20"/>
        <end position="38"/>
    </location>
</feature>
<feature type="transmembrane region" description="Helical" evidence="1">
    <location>
        <begin position="839"/>
        <end position="858"/>
    </location>
</feature>
<protein>
    <submittedName>
        <fullName evidence="2">YfhO family protein</fullName>
    </submittedName>
</protein>
<accession>A0AAX3W8Y3</accession>
<keyword evidence="1" id="KW-0472">Membrane</keyword>
<keyword evidence="1" id="KW-0812">Transmembrane</keyword>
<dbReference type="InterPro" id="IPR018580">
    <property type="entry name" value="Uncharacterised_YfhO"/>
</dbReference>